<reference evidence="2 3" key="1">
    <citation type="submission" date="2021-06" db="EMBL/GenBank/DDBJ databases">
        <authorList>
            <person name="Palmer J.M."/>
        </authorList>
    </citation>
    <scope>NUCLEOTIDE SEQUENCE [LARGE SCALE GENOMIC DNA]</scope>
    <source>
        <strain evidence="2 3">GA_2019</strain>
        <tissue evidence="2">Muscle</tissue>
    </source>
</reference>
<feature type="compositionally biased region" description="Basic and acidic residues" evidence="1">
    <location>
        <begin position="9"/>
        <end position="21"/>
    </location>
</feature>
<name>A0ABV0PDI5_9TELE</name>
<keyword evidence="3" id="KW-1185">Reference proteome</keyword>
<evidence type="ECO:0000313" key="2">
    <source>
        <dbReference type="EMBL" id="MEQ2181531.1"/>
    </source>
</evidence>
<comment type="caution">
    <text evidence="2">The sequence shown here is derived from an EMBL/GenBank/DDBJ whole genome shotgun (WGS) entry which is preliminary data.</text>
</comment>
<gene>
    <name evidence="2" type="ORF">GOODEAATRI_012571</name>
</gene>
<dbReference type="Proteomes" id="UP001476798">
    <property type="component" value="Unassembled WGS sequence"/>
</dbReference>
<accession>A0ABV0PDI5</accession>
<evidence type="ECO:0000313" key="3">
    <source>
        <dbReference type="Proteomes" id="UP001476798"/>
    </source>
</evidence>
<proteinExistence type="predicted"/>
<sequence length="105" mass="12175">MLLFSYSTERGREQAQGEDPSRVVLCSVDKQISRHHLRCRQQRSKGDNGTHFRRSEWQMIQKEKMNQRNGVPTNRLVSADFCYRTERLSFSHVSNSAKGSQTTAN</sequence>
<protein>
    <submittedName>
        <fullName evidence="2">Uncharacterized protein</fullName>
    </submittedName>
</protein>
<evidence type="ECO:0000256" key="1">
    <source>
        <dbReference type="SAM" id="MobiDB-lite"/>
    </source>
</evidence>
<feature type="region of interest" description="Disordered" evidence="1">
    <location>
        <begin position="1"/>
        <end position="21"/>
    </location>
</feature>
<dbReference type="EMBL" id="JAHRIO010070776">
    <property type="protein sequence ID" value="MEQ2181531.1"/>
    <property type="molecule type" value="Genomic_DNA"/>
</dbReference>
<organism evidence="2 3">
    <name type="scientific">Goodea atripinnis</name>
    <dbReference type="NCBI Taxonomy" id="208336"/>
    <lineage>
        <taxon>Eukaryota</taxon>
        <taxon>Metazoa</taxon>
        <taxon>Chordata</taxon>
        <taxon>Craniata</taxon>
        <taxon>Vertebrata</taxon>
        <taxon>Euteleostomi</taxon>
        <taxon>Actinopterygii</taxon>
        <taxon>Neopterygii</taxon>
        <taxon>Teleostei</taxon>
        <taxon>Neoteleostei</taxon>
        <taxon>Acanthomorphata</taxon>
        <taxon>Ovalentaria</taxon>
        <taxon>Atherinomorphae</taxon>
        <taxon>Cyprinodontiformes</taxon>
        <taxon>Goodeidae</taxon>
        <taxon>Goodea</taxon>
    </lineage>
</organism>